<dbReference type="Proteomes" id="UP000620327">
    <property type="component" value="Unassembled WGS sequence"/>
</dbReference>
<organism evidence="2 3">
    <name type="scientific">Dysosmobacter segnis</name>
    <dbReference type="NCBI Taxonomy" id="2763042"/>
    <lineage>
        <taxon>Bacteria</taxon>
        <taxon>Bacillati</taxon>
        <taxon>Bacillota</taxon>
        <taxon>Clostridia</taxon>
        <taxon>Eubacteriales</taxon>
        <taxon>Oscillospiraceae</taxon>
        <taxon>Dysosmobacter</taxon>
    </lineage>
</organism>
<gene>
    <name evidence="2" type="ORF">H8Z83_10120</name>
</gene>
<evidence type="ECO:0000313" key="3">
    <source>
        <dbReference type="Proteomes" id="UP000620327"/>
    </source>
</evidence>
<dbReference type="AlphaFoldDB" id="A0A923MI02"/>
<proteinExistence type="predicted"/>
<sequence>MRIPGGGNNQTEEVSAPSDEAARRMKREILCLQQQMAFLKKVMRLHGKPGE</sequence>
<evidence type="ECO:0000256" key="1">
    <source>
        <dbReference type="SAM" id="MobiDB-lite"/>
    </source>
</evidence>
<dbReference type="RefSeq" id="WP_187014909.1">
    <property type="nucleotide sequence ID" value="NZ_JACOQI010000008.1"/>
</dbReference>
<dbReference type="EMBL" id="JACOQI010000008">
    <property type="protein sequence ID" value="MBC5770673.1"/>
    <property type="molecule type" value="Genomic_DNA"/>
</dbReference>
<keyword evidence="3" id="KW-1185">Reference proteome</keyword>
<accession>A0A923MI02</accession>
<feature type="region of interest" description="Disordered" evidence="1">
    <location>
        <begin position="1"/>
        <end position="22"/>
    </location>
</feature>
<protein>
    <submittedName>
        <fullName evidence="2">Uncharacterized protein</fullName>
    </submittedName>
</protein>
<comment type="caution">
    <text evidence="2">The sequence shown here is derived from an EMBL/GenBank/DDBJ whole genome shotgun (WGS) entry which is preliminary data.</text>
</comment>
<evidence type="ECO:0000313" key="2">
    <source>
        <dbReference type="EMBL" id="MBC5770673.1"/>
    </source>
</evidence>
<name>A0A923MI02_9FIRM</name>
<reference evidence="2" key="1">
    <citation type="submission" date="2020-08" db="EMBL/GenBank/DDBJ databases">
        <title>Genome public.</title>
        <authorList>
            <person name="Liu C."/>
            <person name="Sun Q."/>
        </authorList>
    </citation>
    <scope>NUCLEOTIDE SEQUENCE</scope>
    <source>
        <strain evidence="2">BX15</strain>
    </source>
</reference>